<dbReference type="Proteomes" id="UP001218895">
    <property type="component" value="Chromosome"/>
</dbReference>
<evidence type="ECO:0000313" key="1">
    <source>
        <dbReference type="EMBL" id="WFN37043.1"/>
    </source>
</evidence>
<keyword evidence="2" id="KW-1185">Reference proteome</keyword>
<organism evidence="1 2">
    <name type="scientific">Methanomicrobium antiquum</name>
    <dbReference type="NCBI Taxonomy" id="487686"/>
    <lineage>
        <taxon>Archaea</taxon>
        <taxon>Methanobacteriati</taxon>
        <taxon>Methanobacteriota</taxon>
        <taxon>Stenosarchaea group</taxon>
        <taxon>Methanomicrobia</taxon>
        <taxon>Methanomicrobiales</taxon>
        <taxon>Methanomicrobiaceae</taxon>
        <taxon>Methanomicrobium</taxon>
    </lineage>
</organism>
<proteinExistence type="predicted"/>
<dbReference type="EMBL" id="CP091092">
    <property type="protein sequence ID" value="WFN37043.1"/>
    <property type="molecule type" value="Genomic_DNA"/>
</dbReference>
<dbReference type="GeneID" id="79948970"/>
<gene>
    <name evidence="1" type="ORF">L1994_01205</name>
</gene>
<protein>
    <submittedName>
        <fullName evidence="1">Uncharacterized protein</fullName>
    </submittedName>
</protein>
<name>A0AAF0FV83_9EURY</name>
<reference evidence="1" key="1">
    <citation type="submission" date="2022-01" db="EMBL/GenBank/DDBJ databases">
        <title>Complete genome of Methanomicrobium antiquum DSM 21220.</title>
        <authorList>
            <person name="Chen S.-C."/>
            <person name="You Y.-T."/>
            <person name="Zhou Y.-Z."/>
            <person name="Lai M.-C."/>
        </authorList>
    </citation>
    <scope>NUCLEOTIDE SEQUENCE</scope>
    <source>
        <strain evidence="1">DSM 21220</strain>
    </source>
</reference>
<evidence type="ECO:0000313" key="2">
    <source>
        <dbReference type="Proteomes" id="UP001218895"/>
    </source>
</evidence>
<sequence length="61" mass="7118">MNSKSDMTLEEIFAEEGITNEIYCEKAFEIAEKYGLKKLDITRHCNKNNVKIRKCQLGCFK</sequence>
<accession>A0AAF0FV83</accession>
<dbReference type="RefSeq" id="WP_278099881.1">
    <property type="nucleotide sequence ID" value="NZ_CP091092.1"/>
</dbReference>
<dbReference type="AlphaFoldDB" id="A0AAF0FV83"/>
<dbReference type="KEGG" id="manq:L1994_01205"/>